<dbReference type="PANTHER" id="PTHR32182">
    <property type="entry name" value="DNA REPLICATION AND REPAIR PROTEIN RECF"/>
    <property type="match status" value="1"/>
</dbReference>
<dbReference type="SUPFAM" id="SSF52540">
    <property type="entry name" value="P-loop containing nucleoside triphosphate hydrolases"/>
    <property type="match status" value="1"/>
</dbReference>
<dbReference type="Proteomes" id="UP001596175">
    <property type="component" value="Unassembled WGS sequence"/>
</dbReference>
<evidence type="ECO:0000313" key="5">
    <source>
        <dbReference type="EMBL" id="MFC5137675.1"/>
    </source>
</evidence>
<dbReference type="RefSeq" id="WP_378019893.1">
    <property type="nucleotide sequence ID" value="NZ_JBHSKG010000002.1"/>
</dbReference>
<feature type="domain" description="RecF/RecN/SMC N-terminal" evidence="4">
    <location>
        <begin position="4"/>
        <end position="611"/>
    </location>
</feature>
<accession>A0ABV9ZAD8</accession>
<dbReference type="PANTHER" id="PTHR32182:SF0">
    <property type="entry name" value="DNA REPLICATION AND REPAIR PROTEIN RECF"/>
    <property type="match status" value="1"/>
</dbReference>
<proteinExistence type="predicted"/>
<evidence type="ECO:0000256" key="1">
    <source>
        <dbReference type="ARBA" id="ARBA00022763"/>
    </source>
</evidence>
<dbReference type="InterPro" id="IPR003395">
    <property type="entry name" value="RecF/RecN/SMC_N"/>
</dbReference>
<reference evidence="6" key="1">
    <citation type="journal article" date="2019" name="Int. J. Syst. Evol. Microbiol.">
        <title>The Global Catalogue of Microorganisms (GCM) 10K type strain sequencing project: providing services to taxonomists for standard genome sequencing and annotation.</title>
        <authorList>
            <consortium name="The Broad Institute Genomics Platform"/>
            <consortium name="The Broad Institute Genome Sequencing Center for Infectious Disease"/>
            <person name="Wu L."/>
            <person name="Ma J."/>
        </authorList>
    </citation>
    <scope>NUCLEOTIDE SEQUENCE [LARGE SCALE GENOMIC DNA]</scope>
    <source>
        <strain evidence="6">XZYJ18</strain>
    </source>
</reference>
<protein>
    <submittedName>
        <fullName evidence="5">AAA family ATPase</fullName>
    </submittedName>
</protein>
<keyword evidence="2" id="KW-0234">DNA repair</keyword>
<dbReference type="EMBL" id="JBHSKG010000002">
    <property type="protein sequence ID" value="MFC5137675.1"/>
    <property type="molecule type" value="Genomic_DNA"/>
</dbReference>
<evidence type="ECO:0000256" key="2">
    <source>
        <dbReference type="ARBA" id="ARBA00023204"/>
    </source>
</evidence>
<dbReference type="Pfam" id="PF02463">
    <property type="entry name" value="SMC_N"/>
    <property type="match status" value="1"/>
</dbReference>
<evidence type="ECO:0000256" key="3">
    <source>
        <dbReference type="ARBA" id="ARBA00023236"/>
    </source>
</evidence>
<name>A0ABV9ZAD8_9PSEU</name>
<organism evidence="5 6">
    <name type="scientific">Actinomycetospora rhizophila</name>
    <dbReference type="NCBI Taxonomy" id="1416876"/>
    <lineage>
        <taxon>Bacteria</taxon>
        <taxon>Bacillati</taxon>
        <taxon>Actinomycetota</taxon>
        <taxon>Actinomycetes</taxon>
        <taxon>Pseudonocardiales</taxon>
        <taxon>Pseudonocardiaceae</taxon>
        <taxon>Actinomycetospora</taxon>
    </lineage>
</organism>
<keyword evidence="6" id="KW-1185">Reference proteome</keyword>
<evidence type="ECO:0000313" key="6">
    <source>
        <dbReference type="Proteomes" id="UP001596175"/>
    </source>
</evidence>
<keyword evidence="1" id="KW-0227">DNA damage</keyword>
<gene>
    <name evidence="5" type="ORF">ACFPK1_05485</name>
</gene>
<keyword evidence="3" id="KW-0742">SOS response</keyword>
<evidence type="ECO:0000259" key="4">
    <source>
        <dbReference type="Pfam" id="PF02463"/>
    </source>
</evidence>
<dbReference type="InterPro" id="IPR027417">
    <property type="entry name" value="P-loop_NTPase"/>
</dbReference>
<comment type="caution">
    <text evidence="5">The sequence shown here is derived from an EMBL/GenBank/DDBJ whole genome shotgun (WGS) entry which is preliminary data.</text>
</comment>
<dbReference type="Gene3D" id="3.40.50.300">
    <property type="entry name" value="P-loop containing nucleotide triphosphate hydrolases"/>
    <property type="match status" value="2"/>
</dbReference>
<sequence>MIQLGKLSIREFRGIRNLTLELGRKPFVVWGPNGSGKSGVVDAIDFALTGDVTRLRGKGSAGVSLTKHGPHVHKRNDPAAAEVELEVTSTGSGKTATLRRSVRSPLTFHLEPEIPEVRNAIEQAASHPEITLSRREIIKYVASEAGQRAKEVQALLKLERLENQRSTYRTALTRIDNATKSAADSRDTARNALKRQLDVAQLTGDEILESVNLRRRTLILDEFTTFDASTDVSQGVDQSATSSFDKGGSLRDIEALTTSIATLRENGVEGQSEIVELLHTIDSDPELLDAIKHQDFWTSGLALVVDASCPLCDHQWNDAESLRAHIEHKLSRAAHAKEVRTSILTHARKLQSRLNGLAGEVASVQRHAVHLGDADLGAQLAAWEQALRTTSNALTSLDKIRENAEASVLADVSQGNAIELFAEAVRSRPDQSAQVTAQKFLIVAQDRLRASRQEAANHKLAEKASAAAKALYDSYVSAVEDGLKSLYDSVEADLSSFYQKLNSDDEAAFKAELTPSGGKLNMAVDFYGLGMFPPTAYHSEGHQDGMGVCLYLALMRHLLGPEFRLAVLDDVVMSVDSEHRRQFCTLLKEQFPNVQFIVTTHDTVWARQMMAAGVMQRTSQARFFGWSVDGGPIVEHAADFWKLVDDDLAKDAVPDAAARLRRNLESTLSDVAEGLGAKVVYNPTGKYDFGDLASGVRERFRELLKKAKKSAESWGQTDRVAAIEQMDSKRKEIESELGPEGWVVNPAVHYTSWADLSAADFAPVVAAYKKFLGQFECSNAGCGSWLYVSGSKTSPDSLRCGCSAVSLNLQPKSSASN</sequence>